<feature type="signal peptide" evidence="1">
    <location>
        <begin position="1"/>
        <end position="44"/>
    </location>
</feature>
<evidence type="ECO:0000256" key="1">
    <source>
        <dbReference type="SAM" id="SignalP"/>
    </source>
</evidence>
<organism evidence="4 5">
    <name type="scientific">Micromonospora coriariae</name>
    <dbReference type="NCBI Taxonomy" id="285665"/>
    <lineage>
        <taxon>Bacteria</taxon>
        <taxon>Bacillati</taxon>
        <taxon>Actinomycetota</taxon>
        <taxon>Actinomycetes</taxon>
        <taxon>Micromonosporales</taxon>
        <taxon>Micromonosporaceae</taxon>
        <taxon>Micromonospora</taxon>
    </lineage>
</organism>
<protein>
    <submittedName>
        <fullName evidence="4">Uncharacterized protein</fullName>
    </submittedName>
</protein>
<dbReference type="AlphaFoldDB" id="A0A1C4X9B7"/>
<dbReference type="InterPro" id="IPR053850">
    <property type="entry name" value="Glyco_hydro_123_N_2"/>
</dbReference>
<dbReference type="Pfam" id="PF22680">
    <property type="entry name" value="Glyco_hydro_123_N_2"/>
    <property type="match status" value="1"/>
</dbReference>
<evidence type="ECO:0000259" key="3">
    <source>
        <dbReference type="Pfam" id="PF22680"/>
    </source>
</evidence>
<evidence type="ECO:0000313" key="5">
    <source>
        <dbReference type="Proteomes" id="UP000198243"/>
    </source>
</evidence>
<dbReference type="EMBL" id="LT607412">
    <property type="protein sequence ID" value="SCF04955.1"/>
    <property type="molecule type" value="Genomic_DNA"/>
</dbReference>
<sequence length="593" mass="65413">MPPSAQSTITSQPTTVVRSRRFGVGLAAVALLVGSVVTPTAASAQPPADVLKVWVPTGDFASSSFERVPQAAPESVPTSHDRKLSLATVRGGHASAQIAVASGQDLEELHVQVGPLKPAGKGGAIAKAIQIRYPAYIPDDRGGTIADPLREVDRVDVPAGQAQPVWFTLAVPPDARPGTYHSRVTVTAHKVEAIEYDLTVTVADVTLPPVAERDFHLNLWFQPDTVAEQAGLELWSDQHFKAIRPYLEDLASRGQRVINSAVAEDPWPVLWPDGQWRSQTYVPYHSTVDWFHDGEQWSFDFANWDRLVEEGMRAGVGPYIHAFGLLMFRGYQHVVYTDTRTGQRVDQEVSLGGAEWKDAWSAFLVAFEDHVRDRGWLDRTYLAFDERPASEMQVAIDLVREVAPVFVDQIAIAGSASTDAFAQDLSLNYSDVDNWSQEMIDRRRAEGKKTTFYTWSNPPYPNTVTPAAPLGARVLSWLSAQRNLDGYLRWAYNSWPQDPYTDGSYRYRQGDEYLVYPGKDGPVSSIRWELFRDGQEDFALLDQLAERGGQDHPARVAALAGVEPTATPGPAAYQALLDARAAVVNALADYPTD</sequence>
<feature type="domain" description="Glycoside hydrolase 123 catalytic" evidence="2">
    <location>
        <begin position="220"/>
        <end position="542"/>
    </location>
</feature>
<proteinExistence type="predicted"/>
<keyword evidence="5" id="KW-1185">Reference proteome</keyword>
<accession>A0A1C4X9B7</accession>
<dbReference type="Proteomes" id="UP000198243">
    <property type="component" value="Chromosome I"/>
</dbReference>
<keyword evidence="1" id="KW-0732">Signal</keyword>
<dbReference type="RefSeq" id="WP_089020194.1">
    <property type="nucleotide sequence ID" value="NZ_LT607412.1"/>
</dbReference>
<name>A0A1C4X9B7_9ACTN</name>
<gene>
    <name evidence="4" type="ORF">GA0070607_4873</name>
</gene>
<feature type="chain" id="PRO_5008707836" evidence="1">
    <location>
        <begin position="45"/>
        <end position="593"/>
    </location>
</feature>
<dbReference type="InterPro" id="IPR025150">
    <property type="entry name" value="GH123_cat"/>
</dbReference>
<dbReference type="Pfam" id="PF13320">
    <property type="entry name" value="GH123_cat"/>
    <property type="match status" value="1"/>
</dbReference>
<feature type="domain" description="Glycoside hydrolase 123 N-terminal" evidence="3">
    <location>
        <begin position="78"/>
        <end position="187"/>
    </location>
</feature>
<evidence type="ECO:0000313" key="4">
    <source>
        <dbReference type="EMBL" id="SCF04955.1"/>
    </source>
</evidence>
<dbReference type="OrthoDB" id="3797695at2"/>
<reference evidence="5" key="1">
    <citation type="submission" date="2016-06" db="EMBL/GenBank/DDBJ databases">
        <authorList>
            <person name="Varghese N."/>
            <person name="Submissions Spin"/>
        </authorList>
    </citation>
    <scope>NUCLEOTIDE SEQUENCE [LARGE SCALE GENOMIC DNA]</scope>
    <source>
        <strain evidence="5">DSM 44875</strain>
    </source>
</reference>
<evidence type="ECO:0000259" key="2">
    <source>
        <dbReference type="Pfam" id="PF13320"/>
    </source>
</evidence>